<evidence type="ECO:0000256" key="1">
    <source>
        <dbReference type="ARBA" id="ARBA00004571"/>
    </source>
</evidence>
<name>A0A127F8K9_STEDE</name>
<keyword evidence="2 11" id="KW-0813">Transport</keyword>
<dbReference type="SUPFAM" id="SSF56935">
    <property type="entry name" value="Porins"/>
    <property type="match status" value="1"/>
</dbReference>
<dbReference type="GO" id="GO:0006826">
    <property type="term" value="P:iron ion transport"/>
    <property type="evidence" value="ECO:0007669"/>
    <property type="project" value="UniProtKB-KW"/>
</dbReference>
<keyword evidence="6" id="KW-0408">Iron</keyword>
<dbReference type="InterPro" id="IPR036942">
    <property type="entry name" value="Beta-barrel_TonB_sf"/>
</dbReference>
<evidence type="ECO:0000256" key="5">
    <source>
        <dbReference type="ARBA" id="ARBA00022692"/>
    </source>
</evidence>
<dbReference type="Gene3D" id="2.40.170.20">
    <property type="entry name" value="TonB-dependent receptor, beta-barrel domain"/>
    <property type="match status" value="1"/>
</dbReference>
<evidence type="ECO:0000256" key="6">
    <source>
        <dbReference type="ARBA" id="ARBA00023004"/>
    </source>
</evidence>
<evidence type="ECO:0000256" key="9">
    <source>
        <dbReference type="ARBA" id="ARBA00023136"/>
    </source>
</evidence>
<dbReference type="OrthoDB" id="7051185at2"/>
<evidence type="ECO:0008006" key="18">
    <source>
        <dbReference type="Google" id="ProtNLM"/>
    </source>
</evidence>
<dbReference type="PATRIC" id="fig|465721.4.peg.1380"/>
<comment type="subcellular location">
    <subcellularLocation>
        <location evidence="1 11">Cell outer membrane</location>
        <topology evidence="1 11">Multi-pass membrane protein</topology>
    </subcellularLocation>
</comment>
<evidence type="ECO:0000256" key="10">
    <source>
        <dbReference type="ARBA" id="ARBA00023237"/>
    </source>
</evidence>
<organism evidence="16 17">
    <name type="scientific">Steroidobacter denitrificans</name>
    <dbReference type="NCBI Taxonomy" id="465721"/>
    <lineage>
        <taxon>Bacteria</taxon>
        <taxon>Pseudomonadati</taxon>
        <taxon>Pseudomonadota</taxon>
        <taxon>Gammaproteobacteria</taxon>
        <taxon>Steroidobacterales</taxon>
        <taxon>Steroidobacteraceae</taxon>
        <taxon>Steroidobacter</taxon>
    </lineage>
</organism>
<evidence type="ECO:0000256" key="8">
    <source>
        <dbReference type="ARBA" id="ARBA00023077"/>
    </source>
</evidence>
<evidence type="ECO:0000256" key="7">
    <source>
        <dbReference type="ARBA" id="ARBA00023065"/>
    </source>
</evidence>
<feature type="domain" description="TonB-dependent receptor plug" evidence="15">
    <location>
        <begin position="42"/>
        <end position="151"/>
    </location>
</feature>
<dbReference type="PROSITE" id="PS52016">
    <property type="entry name" value="TONB_DEPENDENT_REC_3"/>
    <property type="match status" value="1"/>
</dbReference>
<dbReference type="InterPro" id="IPR000531">
    <property type="entry name" value="Beta-barrel_TonB"/>
</dbReference>
<feature type="signal peptide" evidence="13">
    <location>
        <begin position="1"/>
        <end position="19"/>
    </location>
</feature>
<evidence type="ECO:0000259" key="14">
    <source>
        <dbReference type="Pfam" id="PF00593"/>
    </source>
</evidence>
<keyword evidence="7" id="KW-0406">Ion transport</keyword>
<sequence>MCRLAGAIAILSLSTTAAAQTSAVILEEVTVTGRKMGKLEAVQDVPLAVTAFGAAQLDAAFVRNVEDLSFSAPNVSLDSVGVTPGVQNFAIRGLGLNSSIPSIDPTVGLFVDEVYLGVTFGTVLDMFDLDGVEILRGPQGLLFGRNVTGGAVLVRTKRPSGDFGARLKMAVESGPEYVVAGSIEGPLAPVLAAKLTAYYKNDTGYFDNRTTGGNDYGEEETFFVRPSFLLTPSDDTEIVLRLEHGETRGDGGVVQNMAFYRNFDTGVGSEGTVDINWDQIFIEFNRNVAFGNGKITNIFGWRDLDHYGYTDVDGTPQVLFHGGTRTLQEQFSNELRYSGEVARGVNLTAGLYYFTQDILYREERTLATPLGVLISTLGGDQDHWSWAAFSAVDVELTDTLKLNLGLRYTKERKKAQIATFNAVSSPCDFATNRCNFDFSDAHIWDNWIPKIGFEWKAARDVLLYSFWTQGIRSGGYNFRNVNPLVAAGPTSEEKQNSFEIGIKSDWADGQVRFNAAAFYNEITDLQREIAVVDLTAGVAQVIRNSADARLQGVEVEAVFVPLDRLILSVSAGYTDAEYTKIHMDLNGDQVIDAADKALDLPRVSPWTYSAGMSFDTPLSTLGEATWRLQYSHRDKAAFADNNSTFLSKVDLLDASVTYRHPNQRFTLSLYGRNLTDEDYEGAVTQLPFGTVRYLSKGRRYGVEMNLEF</sequence>
<reference evidence="16 17" key="1">
    <citation type="submission" date="2015-06" db="EMBL/GenBank/DDBJ databases">
        <title>A Comprehensive Approach to Explore the Metabolic and Phylogenetic Diversity of Bacterial Steroid Degradation in the Environment: Testosterone as an Example.</title>
        <authorList>
            <person name="Yang F.-C."/>
            <person name="Chen Y.-L."/>
            <person name="Yu C.-P."/>
            <person name="Tang S.-L."/>
            <person name="Wang P.-H."/>
            <person name="Ismail W."/>
            <person name="Wang C.-H."/>
            <person name="Yang C.-Y."/>
            <person name="Chiang Y.-R."/>
        </authorList>
    </citation>
    <scope>NUCLEOTIDE SEQUENCE [LARGE SCALE GENOMIC DNA]</scope>
    <source>
        <strain evidence="16 17">DSM 18526</strain>
    </source>
</reference>
<dbReference type="KEGG" id="sdf:ACG33_06475"/>
<feature type="domain" description="TonB-dependent receptor-like beta-barrel" evidence="14">
    <location>
        <begin position="236"/>
        <end position="674"/>
    </location>
</feature>
<keyword evidence="4" id="KW-0410">Iron transport</keyword>
<keyword evidence="3 11" id="KW-1134">Transmembrane beta strand</keyword>
<dbReference type="GO" id="GO:0009279">
    <property type="term" value="C:cell outer membrane"/>
    <property type="evidence" value="ECO:0007669"/>
    <property type="project" value="UniProtKB-SubCell"/>
</dbReference>
<accession>A0A127F8K9</accession>
<proteinExistence type="inferred from homology"/>
<keyword evidence="13" id="KW-0732">Signal</keyword>
<dbReference type="EMBL" id="CP011971">
    <property type="protein sequence ID" value="AMN46747.1"/>
    <property type="molecule type" value="Genomic_DNA"/>
</dbReference>
<dbReference type="PANTHER" id="PTHR32552">
    <property type="entry name" value="FERRICHROME IRON RECEPTOR-RELATED"/>
    <property type="match status" value="1"/>
</dbReference>
<feature type="chain" id="PRO_5007448269" description="TonB-dependent receptor" evidence="13">
    <location>
        <begin position="20"/>
        <end position="708"/>
    </location>
</feature>
<evidence type="ECO:0000256" key="12">
    <source>
        <dbReference type="RuleBase" id="RU003357"/>
    </source>
</evidence>
<keyword evidence="9 11" id="KW-0472">Membrane</keyword>
<evidence type="ECO:0000256" key="4">
    <source>
        <dbReference type="ARBA" id="ARBA00022496"/>
    </source>
</evidence>
<evidence type="ECO:0000256" key="11">
    <source>
        <dbReference type="PROSITE-ProRule" id="PRU01360"/>
    </source>
</evidence>
<evidence type="ECO:0000256" key="3">
    <source>
        <dbReference type="ARBA" id="ARBA00022452"/>
    </source>
</evidence>
<dbReference type="Pfam" id="PF07715">
    <property type="entry name" value="Plug"/>
    <property type="match status" value="1"/>
</dbReference>
<protein>
    <recommendedName>
        <fullName evidence="18">TonB-dependent receptor</fullName>
    </recommendedName>
</protein>
<evidence type="ECO:0000259" key="15">
    <source>
        <dbReference type="Pfam" id="PF07715"/>
    </source>
</evidence>
<dbReference type="Pfam" id="PF00593">
    <property type="entry name" value="TonB_dep_Rec_b-barrel"/>
    <property type="match status" value="1"/>
</dbReference>
<comment type="similarity">
    <text evidence="11 12">Belongs to the TonB-dependent receptor family.</text>
</comment>
<evidence type="ECO:0000313" key="17">
    <source>
        <dbReference type="Proteomes" id="UP000070250"/>
    </source>
</evidence>
<dbReference type="AlphaFoldDB" id="A0A127F8K9"/>
<dbReference type="PANTHER" id="PTHR32552:SF81">
    <property type="entry name" value="TONB-DEPENDENT OUTER MEMBRANE RECEPTOR"/>
    <property type="match status" value="1"/>
</dbReference>
<dbReference type="InterPro" id="IPR012910">
    <property type="entry name" value="Plug_dom"/>
</dbReference>
<dbReference type="InterPro" id="IPR039426">
    <property type="entry name" value="TonB-dep_rcpt-like"/>
</dbReference>
<dbReference type="Proteomes" id="UP000070250">
    <property type="component" value="Chromosome"/>
</dbReference>
<dbReference type="RefSeq" id="WP_066919703.1">
    <property type="nucleotide sequence ID" value="NZ_CP011971.1"/>
</dbReference>
<keyword evidence="8 12" id="KW-0798">TonB box</keyword>
<evidence type="ECO:0000256" key="2">
    <source>
        <dbReference type="ARBA" id="ARBA00022448"/>
    </source>
</evidence>
<keyword evidence="17" id="KW-1185">Reference proteome</keyword>
<evidence type="ECO:0000313" key="16">
    <source>
        <dbReference type="EMBL" id="AMN46747.1"/>
    </source>
</evidence>
<keyword evidence="10 11" id="KW-0998">Cell outer membrane</keyword>
<gene>
    <name evidence="16" type="ORF">ACG33_06475</name>
</gene>
<dbReference type="STRING" id="465721.ACG33_06475"/>
<evidence type="ECO:0000256" key="13">
    <source>
        <dbReference type="SAM" id="SignalP"/>
    </source>
</evidence>
<keyword evidence="5 11" id="KW-0812">Transmembrane</keyword>